<comment type="caution">
    <text evidence="2">The sequence shown here is derived from an EMBL/GenBank/DDBJ whole genome shotgun (WGS) entry which is preliminary data.</text>
</comment>
<evidence type="ECO:0000313" key="2">
    <source>
        <dbReference type="EMBL" id="KAG1368247.1"/>
    </source>
</evidence>
<keyword evidence="3" id="KW-1185">Reference proteome</keyword>
<evidence type="ECO:0000256" key="1">
    <source>
        <dbReference type="SAM" id="Coils"/>
    </source>
</evidence>
<dbReference type="AlphaFoldDB" id="A0A8K0NCH9"/>
<gene>
    <name evidence="2" type="ORF">COCNU_14G007150</name>
</gene>
<dbReference type="Proteomes" id="UP000797356">
    <property type="component" value="Chromosome 14"/>
</dbReference>
<protein>
    <submittedName>
        <fullName evidence="2">Uncharacterized protein</fullName>
    </submittedName>
</protein>
<dbReference type="EMBL" id="CM017885">
    <property type="protein sequence ID" value="KAG1368247.1"/>
    <property type="molecule type" value="Genomic_DNA"/>
</dbReference>
<proteinExistence type="predicted"/>
<keyword evidence="1" id="KW-0175">Coiled coil</keyword>
<reference evidence="2" key="1">
    <citation type="journal article" date="2017" name="Gigascience">
        <title>The genome draft of coconut (Cocos nucifera).</title>
        <authorList>
            <person name="Xiao Y."/>
            <person name="Xu P."/>
            <person name="Fan H."/>
            <person name="Baudouin L."/>
            <person name="Xia W."/>
            <person name="Bocs S."/>
            <person name="Xu J."/>
            <person name="Li Q."/>
            <person name="Guo A."/>
            <person name="Zhou L."/>
            <person name="Li J."/>
            <person name="Wu Y."/>
            <person name="Ma Z."/>
            <person name="Armero A."/>
            <person name="Issali A.E."/>
            <person name="Liu N."/>
            <person name="Peng M."/>
            <person name="Yang Y."/>
        </authorList>
    </citation>
    <scope>NUCLEOTIDE SEQUENCE</scope>
    <source>
        <tissue evidence="2">Spear leaf of Hainan Tall coconut</tissue>
    </source>
</reference>
<accession>A0A8K0NCH9</accession>
<feature type="coiled-coil region" evidence="1">
    <location>
        <begin position="40"/>
        <end position="74"/>
    </location>
</feature>
<sequence length="107" mass="12681">MSNGRQALNVKWQAPLMSLTLIEHYLVSFAGITRASALELAEVKEEIDKLRYHLEQEKATNAELTKEVDCSEEALWETPEMIDRRDDEMRRAYRRIEDLERWRSKVE</sequence>
<reference evidence="2" key="2">
    <citation type="submission" date="2019-07" db="EMBL/GenBank/DDBJ databases">
        <authorList>
            <person name="Yang Y."/>
            <person name="Bocs S."/>
            <person name="Baudouin L."/>
        </authorList>
    </citation>
    <scope>NUCLEOTIDE SEQUENCE</scope>
    <source>
        <tissue evidence="2">Spear leaf of Hainan Tall coconut</tissue>
    </source>
</reference>
<name>A0A8K0NCH9_COCNU</name>
<evidence type="ECO:0000313" key="3">
    <source>
        <dbReference type="Proteomes" id="UP000797356"/>
    </source>
</evidence>
<organism evidence="2 3">
    <name type="scientific">Cocos nucifera</name>
    <name type="common">Coconut palm</name>
    <dbReference type="NCBI Taxonomy" id="13894"/>
    <lineage>
        <taxon>Eukaryota</taxon>
        <taxon>Viridiplantae</taxon>
        <taxon>Streptophyta</taxon>
        <taxon>Embryophyta</taxon>
        <taxon>Tracheophyta</taxon>
        <taxon>Spermatophyta</taxon>
        <taxon>Magnoliopsida</taxon>
        <taxon>Liliopsida</taxon>
        <taxon>Arecaceae</taxon>
        <taxon>Arecoideae</taxon>
        <taxon>Cocoseae</taxon>
        <taxon>Attaleinae</taxon>
        <taxon>Cocos</taxon>
    </lineage>
</organism>